<proteinExistence type="predicted"/>
<dbReference type="AlphaFoldDB" id="A0A835S219"/>
<dbReference type="InterPro" id="IPR027417">
    <property type="entry name" value="P-loop_NTPase"/>
</dbReference>
<dbReference type="GO" id="GO:0003677">
    <property type="term" value="F:DNA binding"/>
    <property type="evidence" value="ECO:0007669"/>
    <property type="project" value="TreeGrafter"/>
</dbReference>
<accession>A0A835S219</accession>
<sequence length="500" mass="56972">MNGASFLREDIKSWFPGMKGRLWREEHDVLLLKAILKHGYARWQSIVEDKDLGIAEIVRQELNLPVISGPFNGGNHTTNGANSGPLANGSSEATRANQSNPDYSMLYQFRELTVAFVYVSVEVKFEASQDPDIDPKATEILVQNQPNLTHHPKNSRRWNPLVRFFLESAVGELTVEHFCDGKDGRVEMISLYNGIVDEGHRLKNKRVQIVSSIKTFLMQSNRSASNWNSSSGIKRDVMKDLPPKKELILRVDLKGVEPETEPSNADEGLRQLLDSSVKMQLLDKMMVKLKLQGHRVLIYSQFQHMLDLLEDYLSFKKWNYERIDGRIGGAERQIRIDRFNAKNSTRFCFLLSTRAGGLGINLATADTVIIYDSDWNPHADLQAMARAHRLDLSPGGTIEERMMQMTKKKMILEHLVVGRLKAQTVNQEELDDIIRYGSKELFAEESDEAGKSRQIHYDDAAIDRLSLQNFDFNRDEIGADETSMDDEDDDLLKAFKELLK</sequence>
<dbReference type="Pfam" id="PF00271">
    <property type="entry name" value="Helicase_C"/>
    <property type="match status" value="1"/>
</dbReference>
<evidence type="ECO:0000256" key="3">
    <source>
        <dbReference type="SAM" id="MobiDB-lite"/>
    </source>
</evidence>
<feature type="domain" description="Helicase C-terminal" evidence="4">
    <location>
        <begin position="281"/>
        <end position="433"/>
    </location>
</feature>
<evidence type="ECO:0000256" key="1">
    <source>
        <dbReference type="ARBA" id="ARBA00022801"/>
    </source>
</evidence>
<dbReference type="GO" id="GO:0000785">
    <property type="term" value="C:chromatin"/>
    <property type="evidence" value="ECO:0007669"/>
    <property type="project" value="TreeGrafter"/>
</dbReference>
<dbReference type="GO" id="GO:0016887">
    <property type="term" value="F:ATP hydrolysis activity"/>
    <property type="evidence" value="ECO:0007669"/>
    <property type="project" value="TreeGrafter"/>
</dbReference>
<keyword evidence="6" id="KW-1185">Reference proteome</keyword>
<name>A0A835S219_VANPL</name>
<feature type="region of interest" description="Disordered" evidence="3">
    <location>
        <begin position="73"/>
        <end position="97"/>
    </location>
</feature>
<evidence type="ECO:0000313" key="6">
    <source>
        <dbReference type="Proteomes" id="UP000636800"/>
    </source>
</evidence>
<evidence type="ECO:0000256" key="2">
    <source>
        <dbReference type="ARBA" id="ARBA00023242"/>
    </source>
</evidence>
<keyword evidence="2" id="KW-0539">Nucleus</keyword>
<feature type="compositionally biased region" description="Polar residues" evidence="3">
    <location>
        <begin position="88"/>
        <end position="97"/>
    </location>
</feature>
<dbReference type="OrthoDB" id="770508at2759"/>
<dbReference type="Gene3D" id="3.40.50.300">
    <property type="entry name" value="P-loop containing nucleotide triphosphate hydrolases"/>
    <property type="match status" value="1"/>
</dbReference>
<dbReference type="InterPro" id="IPR001650">
    <property type="entry name" value="Helicase_C-like"/>
</dbReference>
<dbReference type="Gene3D" id="1.10.10.60">
    <property type="entry name" value="Homeodomain-like"/>
    <property type="match status" value="1"/>
</dbReference>
<organism evidence="5 6">
    <name type="scientific">Vanilla planifolia</name>
    <name type="common">Vanilla</name>
    <dbReference type="NCBI Taxonomy" id="51239"/>
    <lineage>
        <taxon>Eukaryota</taxon>
        <taxon>Viridiplantae</taxon>
        <taxon>Streptophyta</taxon>
        <taxon>Embryophyta</taxon>
        <taxon>Tracheophyta</taxon>
        <taxon>Spermatophyta</taxon>
        <taxon>Magnoliopsida</taxon>
        <taxon>Liliopsida</taxon>
        <taxon>Asparagales</taxon>
        <taxon>Orchidaceae</taxon>
        <taxon>Vanilloideae</taxon>
        <taxon>Vanilleae</taxon>
        <taxon>Vanilla</taxon>
    </lineage>
</organism>
<dbReference type="SUPFAM" id="SSF52540">
    <property type="entry name" value="P-loop containing nucleoside triphosphate hydrolases"/>
    <property type="match status" value="1"/>
</dbReference>
<dbReference type="PROSITE" id="PS51194">
    <property type="entry name" value="HELICASE_CTER"/>
    <property type="match status" value="1"/>
</dbReference>
<gene>
    <name evidence="5" type="ORF">HPP92_004610</name>
</gene>
<dbReference type="PANTHER" id="PTHR45623:SF17">
    <property type="entry name" value="CHROMODOMAIN-HELICASE-DNA-BINDING PROTEIN 3-RELATED"/>
    <property type="match status" value="1"/>
</dbReference>
<protein>
    <recommendedName>
        <fullName evidence="4">Helicase C-terminal domain-containing protein</fullName>
    </recommendedName>
</protein>
<dbReference type="InterPro" id="IPR049730">
    <property type="entry name" value="SNF2/RAD54-like_C"/>
</dbReference>
<dbReference type="GO" id="GO:0003682">
    <property type="term" value="F:chromatin binding"/>
    <property type="evidence" value="ECO:0007669"/>
    <property type="project" value="TreeGrafter"/>
</dbReference>
<dbReference type="GO" id="GO:0005634">
    <property type="term" value="C:nucleus"/>
    <property type="evidence" value="ECO:0007669"/>
    <property type="project" value="TreeGrafter"/>
</dbReference>
<dbReference type="Proteomes" id="UP000636800">
    <property type="component" value="Chromosome 1"/>
</dbReference>
<dbReference type="EMBL" id="JADCNL010000001">
    <property type="protein sequence ID" value="KAG0499919.1"/>
    <property type="molecule type" value="Genomic_DNA"/>
</dbReference>
<dbReference type="PANTHER" id="PTHR45623">
    <property type="entry name" value="CHROMODOMAIN-HELICASE-DNA-BINDING PROTEIN 3-RELATED-RELATED"/>
    <property type="match status" value="1"/>
</dbReference>
<keyword evidence="1" id="KW-0378">Hydrolase</keyword>
<dbReference type="GO" id="GO:0140658">
    <property type="term" value="F:ATP-dependent chromatin remodeler activity"/>
    <property type="evidence" value="ECO:0007669"/>
    <property type="project" value="TreeGrafter"/>
</dbReference>
<evidence type="ECO:0000259" key="4">
    <source>
        <dbReference type="PROSITE" id="PS51194"/>
    </source>
</evidence>
<dbReference type="CDD" id="cd18793">
    <property type="entry name" value="SF2_C_SNF"/>
    <property type="match status" value="1"/>
</dbReference>
<dbReference type="GO" id="GO:0042393">
    <property type="term" value="F:histone binding"/>
    <property type="evidence" value="ECO:0007669"/>
    <property type="project" value="TreeGrafter"/>
</dbReference>
<evidence type="ECO:0000313" key="5">
    <source>
        <dbReference type="EMBL" id="KAG0499919.1"/>
    </source>
</evidence>
<comment type="caution">
    <text evidence="5">The sequence shown here is derived from an EMBL/GenBank/DDBJ whole genome shotgun (WGS) entry which is preliminary data.</text>
</comment>
<dbReference type="SMART" id="SM00490">
    <property type="entry name" value="HELICc"/>
    <property type="match status" value="1"/>
</dbReference>
<reference evidence="5 6" key="1">
    <citation type="journal article" date="2020" name="Nat. Food">
        <title>A phased Vanilla planifolia genome enables genetic improvement of flavour and production.</title>
        <authorList>
            <person name="Hasing T."/>
            <person name="Tang H."/>
            <person name="Brym M."/>
            <person name="Khazi F."/>
            <person name="Huang T."/>
            <person name="Chambers A.H."/>
        </authorList>
    </citation>
    <scope>NUCLEOTIDE SEQUENCE [LARGE SCALE GENOMIC DNA]</scope>
    <source>
        <tissue evidence="5">Leaf</tissue>
    </source>
</reference>